<keyword evidence="1" id="KW-0472">Membrane</keyword>
<protein>
    <recommendedName>
        <fullName evidence="4">DUF4383 domain-containing protein</fullName>
    </recommendedName>
</protein>
<dbReference type="EMBL" id="MHNL01000007">
    <property type="protein sequence ID" value="OGZ45289.1"/>
    <property type="molecule type" value="Genomic_DNA"/>
</dbReference>
<evidence type="ECO:0000313" key="3">
    <source>
        <dbReference type="Proteomes" id="UP000177785"/>
    </source>
</evidence>
<dbReference type="STRING" id="1802115.A2756_01560"/>
<dbReference type="Proteomes" id="UP000177785">
    <property type="component" value="Unassembled WGS sequence"/>
</dbReference>
<feature type="transmembrane region" description="Helical" evidence="1">
    <location>
        <begin position="7"/>
        <end position="28"/>
    </location>
</feature>
<accession>A0A1G2G4W7</accession>
<proteinExistence type="predicted"/>
<keyword evidence="1" id="KW-0812">Transmembrane</keyword>
<evidence type="ECO:0000313" key="2">
    <source>
        <dbReference type="EMBL" id="OGZ45289.1"/>
    </source>
</evidence>
<feature type="transmembrane region" description="Helical" evidence="1">
    <location>
        <begin position="72"/>
        <end position="94"/>
    </location>
</feature>
<comment type="caution">
    <text evidence="2">The sequence shown here is derived from an EMBL/GenBank/DDBJ whole genome shotgun (WGS) entry which is preliminary data.</text>
</comment>
<organism evidence="2 3">
    <name type="scientific">Candidatus Ryanbacteria bacterium RIFCSPHIGHO2_01_FULL_48_27</name>
    <dbReference type="NCBI Taxonomy" id="1802115"/>
    <lineage>
        <taxon>Bacteria</taxon>
        <taxon>Candidatus Ryaniibacteriota</taxon>
    </lineage>
</organism>
<feature type="transmembrane region" description="Helical" evidence="1">
    <location>
        <begin position="48"/>
        <end position="65"/>
    </location>
</feature>
<evidence type="ECO:0000256" key="1">
    <source>
        <dbReference type="SAM" id="Phobius"/>
    </source>
</evidence>
<name>A0A1G2G4W7_9BACT</name>
<feature type="transmembrane region" description="Helical" evidence="1">
    <location>
        <begin position="106"/>
        <end position="123"/>
    </location>
</feature>
<reference evidence="2 3" key="1">
    <citation type="journal article" date="2016" name="Nat. Commun.">
        <title>Thousands of microbial genomes shed light on interconnected biogeochemical processes in an aquifer system.</title>
        <authorList>
            <person name="Anantharaman K."/>
            <person name="Brown C.T."/>
            <person name="Hug L.A."/>
            <person name="Sharon I."/>
            <person name="Castelle C.J."/>
            <person name="Probst A.J."/>
            <person name="Thomas B.C."/>
            <person name="Singh A."/>
            <person name="Wilkins M.J."/>
            <person name="Karaoz U."/>
            <person name="Brodie E.L."/>
            <person name="Williams K.H."/>
            <person name="Hubbard S.S."/>
            <person name="Banfield J.F."/>
        </authorList>
    </citation>
    <scope>NUCLEOTIDE SEQUENCE [LARGE SCALE GENOMIC DNA]</scope>
</reference>
<sequence length="144" mass="15198">MNPKQFLILGGIILALIGMLGMVGDIIGPTPEESFFGSIWWFDTAENWAHLVLGIVALVAAFIFPAGLQKSLVLLVGFVAVLIGIYSAVSSAPILGANLENPADTVLHMLVGAWAIFAGMRGGSRTAASIPNMNQSIQPPIQRI</sequence>
<gene>
    <name evidence="2" type="ORF">A2756_01560</name>
</gene>
<evidence type="ECO:0008006" key="4">
    <source>
        <dbReference type="Google" id="ProtNLM"/>
    </source>
</evidence>
<keyword evidence="1" id="KW-1133">Transmembrane helix</keyword>
<dbReference type="AlphaFoldDB" id="A0A1G2G4W7"/>